<evidence type="ECO:0000313" key="3">
    <source>
        <dbReference type="Proteomes" id="UP000801492"/>
    </source>
</evidence>
<dbReference type="Proteomes" id="UP000801492">
    <property type="component" value="Unassembled WGS sequence"/>
</dbReference>
<accession>A0A8K0D8I2</accession>
<dbReference type="EMBL" id="VTPC01002640">
    <property type="protein sequence ID" value="KAF2899779.1"/>
    <property type="molecule type" value="Genomic_DNA"/>
</dbReference>
<keyword evidence="3" id="KW-1185">Reference proteome</keyword>
<comment type="caution">
    <text evidence="2">The sequence shown here is derived from an EMBL/GenBank/DDBJ whole genome shotgun (WGS) entry which is preliminary data.</text>
</comment>
<evidence type="ECO:0000313" key="2">
    <source>
        <dbReference type="EMBL" id="KAF2899779.1"/>
    </source>
</evidence>
<sequence>MTWNLVFNLQDILKSQTQLIGEEKGATQAIVLTLHCKDSVIEGDINTNNTNEANSTETSPAPSVSSILREILSYIVEDTCRDGFEMDYEVFDDSDADPDSNVEDEVGEIPNNNLETDNLDNETMTVVHRRGRRPRKNKTREIRNDRKRKRNMGLEYVTKGEKVVKPRLAKALS</sequence>
<evidence type="ECO:0000256" key="1">
    <source>
        <dbReference type="SAM" id="MobiDB-lite"/>
    </source>
</evidence>
<dbReference type="AlphaFoldDB" id="A0A8K0D8I2"/>
<feature type="region of interest" description="Disordered" evidence="1">
    <location>
        <begin position="128"/>
        <end position="153"/>
    </location>
</feature>
<feature type="compositionally biased region" description="Basic residues" evidence="1">
    <location>
        <begin position="128"/>
        <end position="138"/>
    </location>
</feature>
<protein>
    <submittedName>
        <fullName evidence="2">Uncharacterized protein</fullName>
    </submittedName>
</protein>
<reference evidence="2" key="1">
    <citation type="submission" date="2019-08" db="EMBL/GenBank/DDBJ databases">
        <title>The genome of the North American firefly Photinus pyralis.</title>
        <authorList>
            <consortium name="Photinus pyralis genome working group"/>
            <person name="Fallon T.R."/>
            <person name="Sander Lower S.E."/>
            <person name="Weng J.-K."/>
        </authorList>
    </citation>
    <scope>NUCLEOTIDE SEQUENCE</scope>
    <source>
        <strain evidence="2">TRF0915ILg1</strain>
        <tissue evidence="2">Whole body</tissue>
    </source>
</reference>
<name>A0A8K0D8I2_IGNLU</name>
<proteinExistence type="predicted"/>
<organism evidence="2 3">
    <name type="scientific">Ignelater luminosus</name>
    <name type="common">Cucubano</name>
    <name type="synonym">Pyrophorus luminosus</name>
    <dbReference type="NCBI Taxonomy" id="2038154"/>
    <lineage>
        <taxon>Eukaryota</taxon>
        <taxon>Metazoa</taxon>
        <taxon>Ecdysozoa</taxon>
        <taxon>Arthropoda</taxon>
        <taxon>Hexapoda</taxon>
        <taxon>Insecta</taxon>
        <taxon>Pterygota</taxon>
        <taxon>Neoptera</taxon>
        <taxon>Endopterygota</taxon>
        <taxon>Coleoptera</taxon>
        <taxon>Polyphaga</taxon>
        <taxon>Elateriformia</taxon>
        <taxon>Elateroidea</taxon>
        <taxon>Elateridae</taxon>
        <taxon>Agrypninae</taxon>
        <taxon>Pyrophorini</taxon>
        <taxon>Ignelater</taxon>
    </lineage>
</organism>
<gene>
    <name evidence="2" type="ORF">ILUMI_06409</name>
</gene>